<feature type="transmembrane region" description="Helical" evidence="5">
    <location>
        <begin position="371"/>
        <end position="395"/>
    </location>
</feature>
<feature type="transmembrane region" description="Helical" evidence="5">
    <location>
        <begin position="44"/>
        <end position="62"/>
    </location>
</feature>
<comment type="catalytic activity">
    <reaction evidence="5">
        <text>a quinone + NADH + 5 H(+)(in) = a quinol + NAD(+) + 4 H(+)(out)</text>
        <dbReference type="Rhea" id="RHEA:57888"/>
        <dbReference type="ChEBI" id="CHEBI:15378"/>
        <dbReference type="ChEBI" id="CHEBI:24646"/>
        <dbReference type="ChEBI" id="CHEBI:57540"/>
        <dbReference type="ChEBI" id="CHEBI:57945"/>
        <dbReference type="ChEBI" id="CHEBI:132124"/>
    </reaction>
</comment>
<evidence type="ECO:0000256" key="1">
    <source>
        <dbReference type="ARBA" id="ARBA00004127"/>
    </source>
</evidence>
<comment type="caution">
    <text evidence="8">The sequence shown here is derived from an EMBL/GenBank/DDBJ whole genome shotgun (WGS) entry which is preliminary data.</text>
</comment>
<dbReference type="AlphaFoldDB" id="A0A3D8I5R5"/>
<keyword evidence="5" id="KW-1003">Cell membrane</keyword>
<dbReference type="HAMAP" id="MF_00445">
    <property type="entry name" value="NDH1_NuoN_1"/>
    <property type="match status" value="1"/>
</dbReference>
<organism evidence="8 9">
    <name type="scientific">Helicobacter marmotae</name>
    <dbReference type="NCBI Taxonomy" id="152490"/>
    <lineage>
        <taxon>Bacteria</taxon>
        <taxon>Pseudomonadati</taxon>
        <taxon>Campylobacterota</taxon>
        <taxon>Epsilonproteobacteria</taxon>
        <taxon>Campylobacterales</taxon>
        <taxon>Helicobacteraceae</taxon>
        <taxon>Helicobacter</taxon>
    </lineage>
</organism>
<dbReference type="GO" id="GO:0048038">
    <property type="term" value="F:quinone binding"/>
    <property type="evidence" value="ECO:0007669"/>
    <property type="project" value="UniProtKB-KW"/>
</dbReference>
<dbReference type="GO" id="GO:0050136">
    <property type="term" value="F:NADH dehydrogenase (quinone) (non-electrogenic) activity"/>
    <property type="evidence" value="ECO:0007669"/>
    <property type="project" value="UniProtKB-UniRule"/>
</dbReference>
<evidence type="ECO:0000256" key="2">
    <source>
        <dbReference type="ARBA" id="ARBA00022692"/>
    </source>
</evidence>
<dbReference type="EMBL" id="NXLR01000003">
    <property type="protein sequence ID" value="RDU60447.1"/>
    <property type="molecule type" value="Genomic_DNA"/>
</dbReference>
<evidence type="ECO:0000256" key="3">
    <source>
        <dbReference type="ARBA" id="ARBA00022989"/>
    </source>
</evidence>
<feature type="transmembrane region" description="Helical" evidence="5">
    <location>
        <begin position="407"/>
        <end position="427"/>
    </location>
</feature>
<evidence type="ECO:0000259" key="7">
    <source>
        <dbReference type="Pfam" id="PF00361"/>
    </source>
</evidence>
<keyword evidence="4 5" id="KW-0472">Membrane</keyword>
<dbReference type="GO" id="GO:0042773">
    <property type="term" value="P:ATP synthesis coupled electron transport"/>
    <property type="evidence" value="ECO:0007669"/>
    <property type="project" value="InterPro"/>
</dbReference>
<keyword evidence="3 5" id="KW-1133">Transmembrane helix</keyword>
<feature type="transmembrane region" description="Helical" evidence="5">
    <location>
        <begin position="275"/>
        <end position="298"/>
    </location>
</feature>
<name>A0A3D8I5R5_9HELI</name>
<evidence type="ECO:0000256" key="4">
    <source>
        <dbReference type="ARBA" id="ARBA00023136"/>
    </source>
</evidence>
<evidence type="ECO:0000313" key="8">
    <source>
        <dbReference type="EMBL" id="RDU60447.1"/>
    </source>
</evidence>
<dbReference type="Pfam" id="PF00361">
    <property type="entry name" value="Proton_antipo_M"/>
    <property type="match status" value="1"/>
</dbReference>
<dbReference type="Proteomes" id="UP000256599">
    <property type="component" value="Unassembled WGS sequence"/>
</dbReference>
<dbReference type="OrthoDB" id="9768329at2"/>
<feature type="transmembrane region" description="Helical" evidence="5">
    <location>
        <begin position="112"/>
        <end position="129"/>
    </location>
</feature>
<keyword evidence="5" id="KW-0520">NAD</keyword>
<keyword evidence="5" id="KW-1278">Translocase</keyword>
<dbReference type="GO" id="GO:0012505">
    <property type="term" value="C:endomembrane system"/>
    <property type="evidence" value="ECO:0007669"/>
    <property type="project" value="UniProtKB-SubCell"/>
</dbReference>
<sequence length="484" mass="53410">MPESMNFSFTQLHVELLIPMCISLLGGIILLGVGVFNKTKSRELYVSISILFVLLNLGFLLIEGNLTPQVGFFNLLLVDHISYFAQILILLCAFIILLFFMHNNTLPETQKAEFYALFLFAIAGFAFMVSSENLILMLLGLECASLSIYALIALHDDIHAFESSIKYFVMGSVASALLCFGALLLYAATGSIEMGHIGAFMQEHANSSWLAILGFIFLLCALGFKTSLVPFHTWTPDVYQGSNALIAGFIAIAPKIAALAVMIRIFEPFIQSHNTFVQCTLFALIVLSISIPNLIALVQKDVKRMLAYSSISHSGFVLSAILLGLPDMVFLYWFFFLFANLGAFGILWLCKKEGSNDISFDTLKSLITTNPTLAILLTFFMFALAGIPPFCVFWGKIYLIQNALGSHYIILALLMALNSIINAFYYLKVVIYIFNTQSARPIPHISLSLPSIFALAITAIVSIGAIFMVQNLLELLAKYGNSGF</sequence>
<keyword evidence="5" id="KW-0830">Ubiquinone</keyword>
<protein>
    <recommendedName>
        <fullName evidence="5">NADH-quinone oxidoreductase subunit N</fullName>
        <ecNumber evidence="5">7.1.1.-</ecNumber>
    </recommendedName>
    <alternativeName>
        <fullName evidence="5">NADH dehydrogenase I subunit N</fullName>
    </alternativeName>
    <alternativeName>
        <fullName evidence="5">NDH-1 subunit N</fullName>
    </alternativeName>
</protein>
<keyword evidence="2 5" id="KW-0812">Transmembrane</keyword>
<evidence type="ECO:0000313" key="9">
    <source>
        <dbReference type="Proteomes" id="UP000256599"/>
    </source>
</evidence>
<feature type="transmembrane region" description="Helical" evidence="5">
    <location>
        <begin position="447"/>
        <end position="469"/>
    </location>
</feature>
<keyword evidence="9" id="KW-1185">Reference proteome</keyword>
<dbReference type="GO" id="GO:0008137">
    <property type="term" value="F:NADH dehydrogenase (ubiquinone) activity"/>
    <property type="evidence" value="ECO:0007669"/>
    <property type="project" value="InterPro"/>
</dbReference>
<dbReference type="RefSeq" id="WP_104700326.1">
    <property type="nucleotide sequence ID" value="NZ_FZPP01000026.1"/>
</dbReference>
<dbReference type="NCBIfam" id="NF004444">
    <property type="entry name" value="PRK05777.2-2"/>
    <property type="match status" value="1"/>
</dbReference>
<dbReference type="NCBIfam" id="TIGR01770">
    <property type="entry name" value="NDH_I_N"/>
    <property type="match status" value="1"/>
</dbReference>
<feature type="domain" description="NADH:quinone oxidoreductase/Mrp antiporter transmembrane" evidence="7">
    <location>
        <begin position="131"/>
        <end position="420"/>
    </location>
</feature>
<accession>A0A3D8I5R5</accession>
<feature type="transmembrane region" description="Helical" evidence="5">
    <location>
        <begin position="305"/>
        <end position="325"/>
    </location>
</feature>
<feature type="transmembrane region" description="Helical" evidence="5">
    <location>
        <begin position="16"/>
        <end position="37"/>
    </location>
</feature>
<feature type="transmembrane region" description="Helical" evidence="5">
    <location>
        <begin position="82"/>
        <end position="100"/>
    </location>
</feature>
<feature type="transmembrane region" description="Helical" evidence="5">
    <location>
        <begin position="243"/>
        <end position="263"/>
    </location>
</feature>
<dbReference type="GO" id="GO:0005886">
    <property type="term" value="C:plasma membrane"/>
    <property type="evidence" value="ECO:0007669"/>
    <property type="project" value="UniProtKB-SubCell"/>
</dbReference>
<dbReference type="InterPro" id="IPR001750">
    <property type="entry name" value="ND/Mrp_TM"/>
</dbReference>
<dbReference type="InterPro" id="IPR010096">
    <property type="entry name" value="NADH-Q_OxRdtase_suN/2"/>
</dbReference>
<evidence type="ECO:0000256" key="5">
    <source>
        <dbReference type="HAMAP-Rule" id="MF_00445"/>
    </source>
</evidence>
<evidence type="ECO:0000256" key="6">
    <source>
        <dbReference type="RuleBase" id="RU000320"/>
    </source>
</evidence>
<proteinExistence type="inferred from homology"/>
<comment type="similarity">
    <text evidence="5">Belongs to the complex I subunit 2 family.</text>
</comment>
<feature type="transmembrane region" description="Helical" evidence="5">
    <location>
        <begin position="135"/>
        <end position="155"/>
    </location>
</feature>
<keyword evidence="5" id="KW-0874">Quinone</keyword>
<feature type="transmembrane region" description="Helical" evidence="5">
    <location>
        <begin position="208"/>
        <end position="231"/>
    </location>
</feature>
<dbReference type="EC" id="7.1.1.-" evidence="5"/>
<reference evidence="8 9" key="1">
    <citation type="submission" date="2018-04" db="EMBL/GenBank/DDBJ databases">
        <title>Novel Campyloabacter and Helicobacter Species and Strains.</title>
        <authorList>
            <person name="Mannion A.J."/>
            <person name="Shen Z."/>
            <person name="Fox J.G."/>
        </authorList>
    </citation>
    <scope>NUCLEOTIDE SEQUENCE [LARGE SCALE GENOMIC DNA]</scope>
    <source>
        <strain evidence="8 9">MIT 98-6070</strain>
    </source>
</reference>
<gene>
    <name evidence="5" type="primary">nuoN</name>
    <name evidence="8" type="ORF">CQA63_02510</name>
</gene>
<comment type="subcellular location">
    <subcellularLocation>
        <location evidence="5">Cell membrane</location>
        <topology evidence="5">Multi-pass membrane protein</topology>
    </subcellularLocation>
    <subcellularLocation>
        <location evidence="1">Endomembrane system</location>
        <topology evidence="1">Multi-pass membrane protein</topology>
    </subcellularLocation>
    <subcellularLocation>
        <location evidence="6">Membrane</location>
        <topology evidence="6">Multi-pass membrane protein</topology>
    </subcellularLocation>
</comment>
<feature type="transmembrane region" description="Helical" evidence="5">
    <location>
        <begin position="167"/>
        <end position="188"/>
    </location>
</feature>
<keyword evidence="5" id="KW-0813">Transport</keyword>
<feature type="transmembrane region" description="Helical" evidence="5">
    <location>
        <begin position="331"/>
        <end position="350"/>
    </location>
</feature>
<dbReference type="PANTHER" id="PTHR22773">
    <property type="entry name" value="NADH DEHYDROGENASE"/>
    <property type="match status" value="1"/>
</dbReference>
<comment type="function">
    <text evidence="5">NDH-1 shuttles electrons from NADH, via FMN and iron-sulfur (Fe-S) centers, to quinones in the respiratory chain. The immediate electron acceptor for the enzyme in this species is believed to be ubiquinone. Couples the redox reaction to proton translocation (for every two electrons transferred, four hydrogen ions are translocated across the cytoplasmic membrane), and thus conserves the redox energy in a proton gradient.</text>
</comment>
<comment type="subunit">
    <text evidence="5">NDH-1 is composed of 14 different subunits. Subunits NuoA, H, J, K, L, M, N constitute the membrane sector of the complex.</text>
</comment>